<feature type="non-terminal residue" evidence="3">
    <location>
        <position position="1"/>
    </location>
</feature>
<dbReference type="Pfam" id="PF05699">
    <property type="entry name" value="Dimer_Tnp_hAT"/>
    <property type="match status" value="1"/>
</dbReference>
<proteinExistence type="predicted"/>
<dbReference type="VEuPathDB" id="FungiDB:PLEOSDRAFT_22772"/>
<dbReference type="InterPro" id="IPR008906">
    <property type="entry name" value="HATC_C_dom"/>
</dbReference>
<protein>
    <recommendedName>
        <fullName evidence="2">HAT C-terminal dimerisation domain-containing protein</fullName>
    </recommendedName>
</protein>
<dbReference type="InParanoid" id="A0A067NX01"/>
<sequence length="412" mass="46961">QRDEIGLIRTISIKERSSSKRKEIFLDIQRSHPPSSRYTHPVHLKNDMAVRWSSIYIMLDRAESLKTVVDAFLRRLMSEETSRSKCDKLNALIPTAEEWKQVQSCVGLLAHADNAQQAFSSENGPSLHLVLPALEALHRAWKVRSDPLAWPKYARFVPALEAALEKITEYYSYTEDSDAYTTVMFLDPSSKGEHIRKHWGEDLYKTALNRLEDIYRDRYEALYTNESQGPTPGSQCADSSTGRKITCLLRELSDDEADSIAAQNTTTANPLRPWLPGFNEYIRTPKEKLNGLPSVEWWGINSKRLHVWASLARDYLPIMASSVSSERAFSSAGITITKRRNRLKGDVVEALQVLKSVYRRNIFFEGESLDDNEDREDFEDLGNDLFLVNDDGGEFTEPDDDGEDNFTIQSLD</sequence>
<dbReference type="OrthoDB" id="2690041at2759"/>
<dbReference type="GO" id="GO:0046983">
    <property type="term" value="F:protein dimerization activity"/>
    <property type="evidence" value="ECO:0007669"/>
    <property type="project" value="InterPro"/>
</dbReference>
<feature type="compositionally biased region" description="Acidic residues" evidence="1">
    <location>
        <begin position="392"/>
        <end position="404"/>
    </location>
</feature>
<gene>
    <name evidence="3" type="ORF">PLEOSDRAFT_22772</name>
</gene>
<reference evidence="4" key="1">
    <citation type="journal article" date="2014" name="Proc. Natl. Acad. Sci. U.S.A.">
        <title>Extensive sampling of basidiomycete genomes demonstrates inadequacy of the white-rot/brown-rot paradigm for wood decay fungi.</title>
        <authorList>
            <person name="Riley R."/>
            <person name="Salamov A.A."/>
            <person name="Brown D.W."/>
            <person name="Nagy L.G."/>
            <person name="Floudas D."/>
            <person name="Held B.W."/>
            <person name="Levasseur A."/>
            <person name="Lombard V."/>
            <person name="Morin E."/>
            <person name="Otillar R."/>
            <person name="Lindquist E.A."/>
            <person name="Sun H."/>
            <person name="LaButti K.M."/>
            <person name="Schmutz J."/>
            <person name="Jabbour D."/>
            <person name="Luo H."/>
            <person name="Baker S.E."/>
            <person name="Pisabarro A.G."/>
            <person name="Walton J.D."/>
            <person name="Blanchette R.A."/>
            <person name="Henrissat B."/>
            <person name="Martin F."/>
            <person name="Cullen D."/>
            <person name="Hibbett D.S."/>
            <person name="Grigoriev I.V."/>
        </authorList>
    </citation>
    <scope>NUCLEOTIDE SEQUENCE [LARGE SCALE GENOMIC DNA]</scope>
    <source>
        <strain evidence="4">PC15</strain>
    </source>
</reference>
<dbReference type="Proteomes" id="UP000027073">
    <property type="component" value="Unassembled WGS sequence"/>
</dbReference>
<feature type="region of interest" description="Disordered" evidence="1">
    <location>
        <begin position="392"/>
        <end position="412"/>
    </location>
</feature>
<feature type="domain" description="HAT C-terminal dimerisation" evidence="2">
    <location>
        <begin position="280"/>
        <end position="356"/>
    </location>
</feature>
<accession>A0A067NX01</accession>
<dbReference type="HOGENOM" id="CLU_009123_2_1_1"/>
<evidence type="ECO:0000256" key="1">
    <source>
        <dbReference type="SAM" id="MobiDB-lite"/>
    </source>
</evidence>
<evidence type="ECO:0000259" key="2">
    <source>
        <dbReference type="Pfam" id="PF05699"/>
    </source>
</evidence>
<dbReference type="PANTHER" id="PTHR23272:SF184">
    <property type="entry name" value="OS03G0311250 PROTEIN"/>
    <property type="match status" value="1"/>
</dbReference>
<name>A0A067NX01_PLEO1</name>
<dbReference type="SUPFAM" id="SSF53098">
    <property type="entry name" value="Ribonuclease H-like"/>
    <property type="match status" value="1"/>
</dbReference>
<evidence type="ECO:0000313" key="4">
    <source>
        <dbReference type="Proteomes" id="UP000027073"/>
    </source>
</evidence>
<dbReference type="AlphaFoldDB" id="A0A067NX01"/>
<organism evidence="3 4">
    <name type="scientific">Pleurotus ostreatus (strain PC15)</name>
    <name type="common">Oyster mushroom</name>
    <dbReference type="NCBI Taxonomy" id="1137138"/>
    <lineage>
        <taxon>Eukaryota</taxon>
        <taxon>Fungi</taxon>
        <taxon>Dikarya</taxon>
        <taxon>Basidiomycota</taxon>
        <taxon>Agaricomycotina</taxon>
        <taxon>Agaricomycetes</taxon>
        <taxon>Agaricomycetidae</taxon>
        <taxon>Agaricales</taxon>
        <taxon>Pleurotineae</taxon>
        <taxon>Pleurotaceae</taxon>
        <taxon>Pleurotus</taxon>
    </lineage>
</organism>
<dbReference type="EMBL" id="KL198005">
    <property type="protein sequence ID" value="KDQ32419.1"/>
    <property type="molecule type" value="Genomic_DNA"/>
</dbReference>
<evidence type="ECO:0000313" key="3">
    <source>
        <dbReference type="EMBL" id="KDQ32419.1"/>
    </source>
</evidence>
<dbReference type="PANTHER" id="PTHR23272">
    <property type="entry name" value="BED FINGER-RELATED"/>
    <property type="match status" value="1"/>
</dbReference>
<dbReference type="InterPro" id="IPR012337">
    <property type="entry name" value="RNaseH-like_sf"/>
</dbReference>